<sequence length="301" mass="33068">MCENFILYDCDTGSDDAIALMMLLGQSHKAKAVGITCVGGNTKLDNVVMNNLRILKLYNQLGNIPVYKGCPDPLISIHPSQKKSASNVHGDDGMGGQPDFYPEASHNLLDFLEEDHAVNGIIELSKQYAGKLKIVATGPLTNLALAVKLDPDLPNRLDALYVMGGTRYARGNWTPAAEFNFCIDPEAAFITLDSFSPKCPTHLINYEYTLDNPLPWHLFDDLFAGKQNDRKKFACMVTNQLNKFSRNKGRDGSDGMVFCDVYAMSIALDSSIGLKPKQIKVTIELGGHHARGQVIICKSNI</sequence>
<feature type="domain" description="Inosine/uridine-preferring nucleoside hydrolase" evidence="4">
    <location>
        <begin position="6"/>
        <end position="296"/>
    </location>
</feature>
<dbReference type="PANTHER" id="PTHR46190:SF1">
    <property type="entry name" value="SI:CH211-201H21.5"/>
    <property type="match status" value="1"/>
</dbReference>
<dbReference type="InterPro" id="IPR015910">
    <property type="entry name" value="I/U_nuclsd_hydro_CS"/>
</dbReference>
<organism evidence="5 6">
    <name type="scientific">Clavelina lepadiformis</name>
    <name type="common">Light-bulb sea squirt</name>
    <name type="synonym">Ascidia lepadiformis</name>
    <dbReference type="NCBI Taxonomy" id="159417"/>
    <lineage>
        <taxon>Eukaryota</taxon>
        <taxon>Metazoa</taxon>
        <taxon>Chordata</taxon>
        <taxon>Tunicata</taxon>
        <taxon>Ascidiacea</taxon>
        <taxon>Aplousobranchia</taxon>
        <taxon>Clavelinidae</taxon>
        <taxon>Clavelina</taxon>
    </lineage>
</organism>
<proteinExistence type="inferred from homology"/>
<reference evidence="5 6" key="1">
    <citation type="submission" date="2024-02" db="EMBL/GenBank/DDBJ databases">
        <authorList>
            <person name="Daric V."/>
            <person name="Darras S."/>
        </authorList>
    </citation>
    <scope>NUCLEOTIDE SEQUENCE [LARGE SCALE GENOMIC DNA]</scope>
</reference>
<dbReference type="Gene3D" id="3.90.245.10">
    <property type="entry name" value="Ribonucleoside hydrolase-like"/>
    <property type="match status" value="1"/>
</dbReference>
<evidence type="ECO:0000259" key="4">
    <source>
        <dbReference type="Pfam" id="PF01156"/>
    </source>
</evidence>
<dbReference type="InterPro" id="IPR052775">
    <property type="entry name" value="IUN_hydrolase"/>
</dbReference>
<dbReference type="Proteomes" id="UP001642483">
    <property type="component" value="Unassembled WGS sequence"/>
</dbReference>
<dbReference type="Pfam" id="PF01156">
    <property type="entry name" value="IU_nuc_hydro"/>
    <property type="match status" value="1"/>
</dbReference>
<evidence type="ECO:0000256" key="2">
    <source>
        <dbReference type="ARBA" id="ARBA00022801"/>
    </source>
</evidence>
<dbReference type="EMBL" id="CAWYQH010000096">
    <property type="protein sequence ID" value="CAK8682907.1"/>
    <property type="molecule type" value="Genomic_DNA"/>
</dbReference>
<dbReference type="InterPro" id="IPR001910">
    <property type="entry name" value="Inosine/uridine_hydrolase_dom"/>
</dbReference>
<comment type="caution">
    <text evidence="5">The sequence shown here is derived from an EMBL/GenBank/DDBJ whole genome shotgun (WGS) entry which is preliminary data.</text>
</comment>
<gene>
    <name evidence="5" type="ORF">CVLEPA_LOCUS14032</name>
</gene>
<evidence type="ECO:0000256" key="3">
    <source>
        <dbReference type="ARBA" id="ARBA00023295"/>
    </source>
</evidence>
<dbReference type="InterPro" id="IPR036452">
    <property type="entry name" value="Ribo_hydro-like"/>
</dbReference>
<comment type="similarity">
    <text evidence="1">Belongs to the IUNH family.</text>
</comment>
<keyword evidence="3" id="KW-0326">Glycosidase</keyword>
<protein>
    <recommendedName>
        <fullName evidence="4">Inosine/uridine-preferring nucleoside hydrolase domain-containing protein</fullName>
    </recommendedName>
</protein>
<keyword evidence="6" id="KW-1185">Reference proteome</keyword>
<evidence type="ECO:0000256" key="1">
    <source>
        <dbReference type="ARBA" id="ARBA00009176"/>
    </source>
</evidence>
<evidence type="ECO:0000313" key="5">
    <source>
        <dbReference type="EMBL" id="CAK8682907.1"/>
    </source>
</evidence>
<evidence type="ECO:0000313" key="6">
    <source>
        <dbReference type="Proteomes" id="UP001642483"/>
    </source>
</evidence>
<dbReference type="PANTHER" id="PTHR46190">
    <property type="entry name" value="SI:CH211-201H21.5-RELATED"/>
    <property type="match status" value="1"/>
</dbReference>
<accession>A0ABP0FTH2</accession>
<keyword evidence="2" id="KW-0378">Hydrolase</keyword>
<dbReference type="SUPFAM" id="SSF53590">
    <property type="entry name" value="Nucleoside hydrolase"/>
    <property type="match status" value="1"/>
</dbReference>
<name>A0ABP0FTH2_CLALP</name>
<dbReference type="PROSITE" id="PS01247">
    <property type="entry name" value="IUNH"/>
    <property type="match status" value="1"/>
</dbReference>